<comment type="caution">
    <text evidence="5">The sequence shown here is derived from an EMBL/GenBank/DDBJ whole genome shotgun (WGS) entry which is preliminary data.</text>
</comment>
<dbReference type="EMBL" id="SMKO01000129">
    <property type="protein sequence ID" value="TDC98795.1"/>
    <property type="molecule type" value="Genomic_DNA"/>
</dbReference>
<reference evidence="5 6" key="1">
    <citation type="submission" date="2019-03" db="EMBL/GenBank/DDBJ databases">
        <title>Draft genome sequences of novel Actinobacteria.</title>
        <authorList>
            <person name="Sahin N."/>
            <person name="Ay H."/>
            <person name="Saygin H."/>
        </authorList>
    </citation>
    <scope>NUCLEOTIDE SEQUENCE [LARGE SCALE GENOMIC DNA]</scope>
    <source>
        <strain evidence="5 6">KC310</strain>
    </source>
</reference>
<evidence type="ECO:0000256" key="2">
    <source>
        <dbReference type="ARBA" id="ARBA00022801"/>
    </source>
</evidence>
<dbReference type="GO" id="GO:0008448">
    <property type="term" value="F:N-acetylglucosamine-6-phosphate deacetylase activity"/>
    <property type="evidence" value="ECO:0007669"/>
    <property type="project" value="TreeGrafter"/>
</dbReference>
<dbReference type="PANTHER" id="PTHR11113">
    <property type="entry name" value="N-ACETYLGLUCOSAMINE-6-PHOSPHATE DEACETYLASE"/>
    <property type="match status" value="1"/>
</dbReference>
<evidence type="ECO:0000256" key="1">
    <source>
        <dbReference type="ARBA" id="ARBA00010716"/>
    </source>
</evidence>
<keyword evidence="2" id="KW-0378">Hydrolase</keyword>
<feature type="compositionally biased region" description="Low complexity" evidence="3">
    <location>
        <begin position="1"/>
        <end position="11"/>
    </location>
</feature>
<sequence>MGGVGARPAGRPGAGGGRGPGRRAPVGRHPAGLPARRALRRVRRGAARRARRSRAARRRLHGRGPRLPALPRDALRSGRLRDLRGPPGLRAARRVHPRSRPPGHGRRQGPGGGGTVNVEGRLADGRPVRVELDGPRIAAVTELRDAPDALILPGLVDLQVNGYGGRDFNADDLSTGDVAELVRELWRHGTTTLCPTIITAPEDKIIRNLRVIAAAREADPLVRHAIPALHIEGPCLAAEDGPRGAHDAGYLRDPDIAEFGRWQEAGGGLVRIVTLAPERAGAVPYIAELSRRNVIVSIGHTAAAPADIEAAVRAGARLSTHLGNGAHAMIRRHPNYIWAQLAEDRLAATFIADGHHLPADTFTAMLRAKGTARALLVSDSVALAGCAPGDYTTPVGGRITVREDGRVTLPGSELLAGSGSSLIECVAWAVTRTEVGLGTAVGMAAENPARLLGTGGGRIGPGAPADLIVTTSDLSVLRTFVNGVPVHSA</sequence>
<feature type="compositionally biased region" description="Low complexity" evidence="3">
    <location>
        <begin position="22"/>
        <end position="36"/>
    </location>
</feature>
<feature type="compositionally biased region" description="Basic and acidic residues" evidence="3">
    <location>
        <begin position="73"/>
        <end position="84"/>
    </location>
</feature>
<evidence type="ECO:0000256" key="3">
    <source>
        <dbReference type="SAM" id="MobiDB-lite"/>
    </source>
</evidence>
<dbReference type="Gene3D" id="3.20.20.140">
    <property type="entry name" value="Metal-dependent hydrolases"/>
    <property type="match status" value="1"/>
</dbReference>
<dbReference type="Proteomes" id="UP000295258">
    <property type="component" value="Unassembled WGS sequence"/>
</dbReference>
<evidence type="ECO:0000313" key="5">
    <source>
        <dbReference type="EMBL" id="TDC98795.1"/>
    </source>
</evidence>
<dbReference type="Gene3D" id="2.30.40.10">
    <property type="entry name" value="Urease, subunit C, domain 1"/>
    <property type="match status" value="1"/>
</dbReference>
<organism evidence="5 6">
    <name type="scientific">Nonomuraea deserti</name>
    <dbReference type="NCBI Taxonomy" id="1848322"/>
    <lineage>
        <taxon>Bacteria</taxon>
        <taxon>Bacillati</taxon>
        <taxon>Actinomycetota</taxon>
        <taxon>Actinomycetes</taxon>
        <taxon>Streptosporangiales</taxon>
        <taxon>Streptosporangiaceae</taxon>
        <taxon>Nonomuraea</taxon>
    </lineage>
</organism>
<dbReference type="InterPro" id="IPR006680">
    <property type="entry name" value="Amidohydro-rel"/>
</dbReference>
<keyword evidence="6" id="KW-1185">Reference proteome</keyword>
<protein>
    <submittedName>
        <fullName evidence="5">N-acetylglucosamine-6-phosphate deacetylase</fullName>
    </submittedName>
</protein>
<dbReference type="PANTHER" id="PTHR11113:SF14">
    <property type="entry name" value="N-ACETYLGLUCOSAMINE-6-PHOSPHATE DEACETYLASE"/>
    <property type="match status" value="1"/>
</dbReference>
<dbReference type="GO" id="GO:0006046">
    <property type="term" value="P:N-acetylglucosamine catabolic process"/>
    <property type="evidence" value="ECO:0007669"/>
    <property type="project" value="TreeGrafter"/>
</dbReference>
<feature type="region of interest" description="Disordered" evidence="3">
    <location>
        <begin position="1"/>
        <end position="120"/>
    </location>
</feature>
<dbReference type="Pfam" id="PF01979">
    <property type="entry name" value="Amidohydro_1"/>
    <property type="match status" value="1"/>
</dbReference>
<gene>
    <name evidence="5" type="ORF">E1292_33960</name>
</gene>
<feature type="compositionally biased region" description="Basic residues" evidence="3">
    <location>
        <begin position="37"/>
        <end position="64"/>
    </location>
</feature>
<feature type="domain" description="Amidohydrolase-related" evidence="4">
    <location>
        <begin position="151"/>
        <end position="485"/>
    </location>
</feature>
<dbReference type="SUPFAM" id="SSF51556">
    <property type="entry name" value="Metallo-dependent hydrolases"/>
    <property type="match status" value="1"/>
</dbReference>
<evidence type="ECO:0000313" key="6">
    <source>
        <dbReference type="Proteomes" id="UP000295258"/>
    </source>
</evidence>
<proteinExistence type="inferred from homology"/>
<dbReference type="InterPro" id="IPR032466">
    <property type="entry name" value="Metal_Hydrolase"/>
</dbReference>
<name>A0A4V2Y992_9ACTN</name>
<dbReference type="AlphaFoldDB" id="A0A4V2Y992"/>
<feature type="compositionally biased region" description="Basic residues" evidence="3">
    <location>
        <begin position="91"/>
        <end position="107"/>
    </location>
</feature>
<evidence type="ECO:0000259" key="4">
    <source>
        <dbReference type="Pfam" id="PF01979"/>
    </source>
</evidence>
<accession>A0A4V2Y992</accession>
<comment type="similarity">
    <text evidence="1">Belongs to the metallo-dependent hydrolases superfamily. NagA family.</text>
</comment>
<dbReference type="SUPFAM" id="SSF51338">
    <property type="entry name" value="Composite domain of metallo-dependent hydrolases"/>
    <property type="match status" value="1"/>
</dbReference>
<dbReference type="InterPro" id="IPR011059">
    <property type="entry name" value="Metal-dep_hydrolase_composite"/>
</dbReference>